<evidence type="ECO:0000313" key="2">
    <source>
        <dbReference type="Proteomes" id="UP000296862"/>
    </source>
</evidence>
<accession>A0A4P7PU78</accession>
<evidence type="ECO:0000313" key="1">
    <source>
        <dbReference type="EMBL" id="QBZ98521.1"/>
    </source>
</evidence>
<keyword evidence="2" id="KW-1185">Reference proteome</keyword>
<reference evidence="1 2" key="1">
    <citation type="submission" date="2019-04" db="EMBL/GenBank/DDBJ databases">
        <title>Flavobacterium sp. GS03.</title>
        <authorList>
            <person name="Kim H."/>
        </authorList>
    </citation>
    <scope>NUCLEOTIDE SEQUENCE [LARGE SCALE GENOMIC DNA]</scope>
    <source>
        <strain evidence="1 2">GS03</strain>
    </source>
</reference>
<dbReference type="KEGG" id="fsn:GS03_02029"/>
<dbReference type="RefSeq" id="WP_136152420.1">
    <property type="nucleotide sequence ID" value="NZ_CP038810.1"/>
</dbReference>
<dbReference type="AlphaFoldDB" id="A0A4P7PU78"/>
<dbReference type="Proteomes" id="UP000296862">
    <property type="component" value="Chromosome"/>
</dbReference>
<name>A0A4P7PU78_9FLAO</name>
<dbReference type="EMBL" id="CP038810">
    <property type="protein sequence ID" value="QBZ98521.1"/>
    <property type="molecule type" value="Genomic_DNA"/>
</dbReference>
<organism evidence="1 2">
    <name type="scientific">Flavobacterium sangjuense</name>
    <dbReference type="NCBI Taxonomy" id="2518177"/>
    <lineage>
        <taxon>Bacteria</taxon>
        <taxon>Pseudomonadati</taxon>
        <taxon>Bacteroidota</taxon>
        <taxon>Flavobacteriia</taxon>
        <taxon>Flavobacteriales</taxon>
        <taxon>Flavobacteriaceae</taxon>
        <taxon>Flavobacterium</taxon>
    </lineage>
</organism>
<dbReference type="OrthoDB" id="1443487at2"/>
<protein>
    <submittedName>
        <fullName evidence="1">Uncharacterized protein</fullName>
    </submittedName>
</protein>
<gene>
    <name evidence="1" type="ORF">GS03_02029</name>
</gene>
<sequence length="110" mass="12725">MKTPEEKDFLMERIIALEIKQKVELELLKLQFHSTVEQLNPLYFIKNSFKQLTAAPEIKSGLLDSAVNMTSQYLTRNPFLGRFQKPIKNILGNVLMTVLNKLSPKKEPQH</sequence>
<proteinExistence type="predicted"/>